<protein>
    <submittedName>
        <fullName evidence="1">Uncharacterized protein</fullName>
    </submittedName>
</protein>
<gene>
    <name evidence="1" type="ORF">PSON_ATCC_30995.1.T0020318</name>
</gene>
<name>A0A8S1K195_9CILI</name>
<sequence>MILDQLSPSNKKLHLQFLLLYMLLILFINTTSSIRGTCAQMILTFSCCSL</sequence>
<comment type="caution">
    <text evidence="1">The sequence shown here is derived from an EMBL/GenBank/DDBJ whole genome shotgun (WGS) entry which is preliminary data.</text>
</comment>
<organism evidence="1 2">
    <name type="scientific">Paramecium sonneborni</name>
    <dbReference type="NCBI Taxonomy" id="65129"/>
    <lineage>
        <taxon>Eukaryota</taxon>
        <taxon>Sar</taxon>
        <taxon>Alveolata</taxon>
        <taxon>Ciliophora</taxon>
        <taxon>Intramacronucleata</taxon>
        <taxon>Oligohymenophorea</taxon>
        <taxon>Peniculida</taxon>
        <taxon>Parameciidae</taxon>
        <taxon>Paramecium</taxon>
    </lineage>
</organism>
<reference evidence="1" key="1">
    <citation type="submission" date="2021-01" db="EMBL/GenBank/DDBJ databases">
        <authorList>
            <consortium name="Genoscope - CEA"/>
            <person name="William W."/>
        </authorList>
    </citation>
    <scope>NUCLEOTIDE SEQUENCE</scope>
</reference>
<dbReference type="Proteomes" id="UP000692954">
    <property type="component" value="Unassembled WGS sequence"/>
</dbReference>
<dbReference type="AlphaFoldDB" id="A0A8S1K195"/>
<keyword evidence="2" id="KW-1185">Reference proteome</keyword>
<dbReference type="EMBL" id="CAJJDN010000002">
    <property type="protein sequence ID" value="CAD8047289.1"/>
    <property type="molecule type" value="Genomic_DNA"/>
</dbReference>
<evidence type="ECO:0000313" key="2">
    <source>
        <dbReference type="Proteomes" id="UP000692954"/>
    </source>
</evidence>
<proteinExistence type="predicted"/>
<accession>A0A8S1K195</accession>
<evidence type="ECO:0000313" key="1">
    <source>
        <dbReference type="EMBL" id="CAD8047289.1"/>
    </source>
</evidence>